<feature type="compositionally biased region" description="Acidic residues" evidence="3">
    <location>
        <begin position="600"/>
        <end position="621"/>
    </location>
</feature>
<feature type="region of interest" description="Disordered" evidence="3">
    <location>
        <begin position="598"/>
        <end position="639"/>
    </location>
</feature>
<dbReference type="InterPro" id="IPR001680">
    <property type="entry name" value="WD40_rpt"/>
</dbReference>
<protein>
    <submittedName>
        <fullName evidence="6">Putative WD repeat-containing protein 43 isoform X1</fullName>
    </submittedName>
</protein>
<comment type="subcellular location">
    <subcellularLocation>
        <location evidence="1">Nucleus</location>
        <location evidence="1">Nucleolus</location>
    </subcellularLocation>
</comment>
<dbReference type="InterPro" id="IPR007148">
    <property type="entry name" value="SSU_processome_Utp12"/>
</dbReference>
<dbReference type="InterPro" id="IPR011047">
    <property type="entry name" value="Quinoprotein_ADH-like_sf"/>
</dbReference>
<evidence type="ECO:0000256" key="2">
    <source>
        <dbReference type="ARBA" id="ARBA00023242"/>
    </source>
</evidence>
<proteinExistence type="predicted"/>
<evidence type="ECO:0000259" key="5">
    <source>
        <dbReference type="Pfam" id="PF12894"/>
    </source>
</evidence>
<evidence type="ECO:0000259" key="4">
    <source>
        <dbReference type="Pfam" id="PF04003"/>
    </source>
</evidence>
<feature type="domain" description="Small-subunit processome Utp12" evidence="4">
    <location>
        <begin position="477"/>
        <end position="578"/>
    </location>
</feature>
<gene>
    <name evidence="6" type="ORF">Din_003224</name>
</gene>
<organism evidence="6">
    <name type="scientific">Davidia involucrata</name>
    <name type="common">Dove tree</name>
    <dbReference type="NCBI Taxonomy" id="16924"/>
    <lineage>
        <taxon>Eukaryota</taxon>
        <taxon>Viridiplantae</taxon>
        <taxon>Streptophyta</taxon>
        <taxon>Embryophyta</taxon>
        <taxon>Tracheophyta</taxon>
        <taxon>Spermatophyta</taxon>
        <taxon>Magnoliopsida</taxon>
        <taxon>eudicotyledons</taxon>
        <taxon>Gunneridae</taxon>
        <taxon>Pentapetalae</taxon>
        <taxon>asterids</taxon>
        <taxon>Cornales</taxon>
        <taxon>Nyssaceae</taxon>
        <taxon>Davidia</taxon>
    </lineage>
</organism>
<feature type="domain" description="Anaphase-promoting complex subunit 4-like WD40" evidence="5">
    <location>
        <begin position="74"/>
        <end position="148"/>
    </location>
</feature>
<dbReference type="EMBL" id="GHES01003224">
    <property type="protein sequence ID" value="MPA33783.1"/>
    <property type="molecule type" value="Transcribed_RNA"/>
</dbReference>
<dbReference type="Pfam" id="PF12894">
    <property type="entry name" value="ANAPC4_WD40"/>
    <property type="match status" value="1"/>
</dbReference>
<dbReference type="PANTHER" id="PTHR45290:SF3">
    <property type="entry name" value="OS01G0649000 PROTEIN"/>
    <property type="match status" value="1"/>
</dbReference>
<sequence length="639" mass="68848">MAREKLKSLITSFTPEGDYLAILSPNGVVKVWNTSDGSLFADWKQSDGDSDVSFSYMACSFVGKKRRKESATFLLALGTNAGEILSINVLTGERTWKSTECHPGGIAGLFFANRGRSLYIVGSNGMTSEMNSETGERVREFKASKTVISSACSCVDEKMLAVASDKIRVLSLENGKELLKVSADLGPVKYISISDEAKAIVTSGSGEKQLQVWMSDLSARAVSKGPVLSMRQPPIVVDCRNGCNGEDGLVVLSVSESGVAYVWNLKGISQEEINPTKVTVKANNAKMDLQNMGSSRKSRTSIVAARLHAFELDGRVTVLVAYGSIDSPQFSLLDISNPGEDIVIAARDETTVTTGTVQENAVLPGKENFVTGLNELELESVAVPIQKKKASKKRAASDPDLTNAENSVDNGHGEPMDGVQIDDDLNEPTMGEKLATLNLLDSNEVKILEKQESSPPTKPPSADSIHVLLKQALHADDRALLLKCLYTQDEKVIANSVSLLNPSDVLKLLDFLVSIIQSRGATLACALPWLRSLLLQHASGIMSQESSLLALNSLYQLIESRVSTFHQALQLSSCLDLLYTTSVDDGLDESGAITPIIFEDKDESDEEESGDAMETDEDGNDVETFTDVSDIEGSDGMSN</sequence>
<evidence type="ECO:0000256" key="3">
    <source>
        <dbReference type="SAM" id="MobiDB-lite"/>
    </source>
</evidence>
<evidence type="ECO:0000313" key="6">
    <source>
        <dbReference type="EMBL" id="MPA33783.1"/>
    </source>
</evidence>
<dbReference type="InterPro" id="IPR015943">
    <property type="entry name" value="WD40/YVTN_repeat-like_dom_sf"/>
</dbReference>
<dbReference type="SMART" id="SM00320">
    <property type="entry name" value="WD40"/>
    <property type="match status" value="3"/>
</dbReference>
<accession>A0A5B6YR68</accession>
<reference evidence="6" key="1">
    <citation type="submission" date="2019-08" db="EMBL/GenBank/DDBJ databases">
        <title>Reference gene set and small RNA set construction with multiple tissues from Davidia involucrata Baill.</title>
        <authorList>
            <person name="Yang H."/>
            <person name="Zhou C."/>
            <person name="Li G."/>
            <person name="Wang J."/>
            <person name="Gao P."/>
            <person name="Wang M."/>
            <person name="Wang R."/>
            <person name="Zhao Y."/>
        </authorList>
    </citation>
    <scope>NUCLEOTIDE SEQUENCE</scope>
    <source>
        <tissue evidence="6">Mixed with DoveR01_LX</tissue>
    </source>
</reference>
<name>A0A5B6YR68_DAVIN</name>
<dbReference type="PANTHER" id="PTHR45290">
    <property type="entry name" value="OS03G0300300 PROTEIN"/>
    <property type="match status" value="1"/>
</dbReference>
<keyword evidence="2" id="KW-0539">Nucleus</keyword>
<dbReference type="SUPFAM" id="SSF50998">
    <property type="entry name" value="Quinoprotein alcohol dehydrogenase-like"/>
    <property type="match status" value="1"/>
</dbReference>
<evidence type="ECO:0000256" key="1">
    <source>
        <dbReference type="ARBA" id="ARBA00004604"/>
    </source>
</evidence>
<feature type="region of interest" description="Disordered" evidence="3">
    <location>
        <begin position="387"/>
        <end position="426"/>
    </location>
</feature>
<dbReference type="InterPro" id="IPR024977">
    <property type="entry name" value="Apc4-like_WD40_dom"/>
</dbReference>
<dbReference type="Pfam" id="PF04003">
    <property type="entry name" value="Utp12"/>
    <property type="match status" value="1"/>
</dbReference>
<dbReference type="AlphaFoldDB" id="A0A5B6YR68"/>
<dbReference type="GO" id="GO:0005730">
    <property type="term" value="C:nucleolus"/>
    <property type="evidence" value="ECO:0007669"/>
    <property type="project" value="UniProtKB-SubCell"/>
</dbReference>
<dbReference type="Gene3D" id="2.130.10.10">
    <property type="entry name" value="YVTN repeat-like/Quinoprotein amine dehydrogenase"/>
    <property type="match status" value="1"/>
</dbReference>